<sequence>MMPQLFKKQLLNMRLLQLLLLLQFHLVVMKMLLTKPMSLMKFKLSLLL</sequence>
<accession>A0ABY9CQV0</accession>
<name>A0ABY9CQV0_VITVI</name>
<evidence type="ECO:0000313" key="2">
    <source>
        <dbReference type="Proteomes" id="UP001227230"/>
    </source>
</evidence>
<reference evidence="1 2" key="1">
    <citation type="journal article" date="2023" name="Hortic Res">
        <title>The complete reference genome for grapevine (Vitis vinifera L.) genetics and breeding.</title>
        <authorList>
            <person name="Shi X."/>
            <person name="Cao S."/>
            <person name="Wang X."/>
            <person name="Huang S."/>
            <person name="Wang Y."/>
            <person name="Liu Z."/>
            <person name="Liu W."/>
            <person name="Leng X."/>
            <person name="Peng Y."/>
            <person name="Wang N."/>
            <person name="Wang Y."/>
            <person name="Ma Z."/>
            <person name="Xu X."/>
            <person name="Zhang F."/>
            <person name="Xue H."/>
            <person name="Zhong H."/>
            <person name="Wang Y."/>
            <person name="Zhang K."/>
            <person name="Velt A."/>
            <person name="Avia K."/>
            <person name="Holtgrawe D."/>
            <person name="Grimplet J."/>
            <person name="Matus J.T."/>
            <person name="Ware D."/>
            <person name="Wu X."/>
            <person name="Wang H."/>
            <person name="Liu C."/>
            <person name="Fang Y."/>
            <person name="Rustenholz C."/>
            <person name="Cheng Z."/>
            <person name="Xiao H."/>
            <person name="Zhou Y."/>
        </authorList>
    </citation>
    <scope>NUCLEOTIDE SEQUENCE [LARGE SCALE GENOMIC DNA]</scope>
    <source>
        <strain evidence="2">cv. Pinot noir / PN40024</strain>
        <tissue evidence="1">Leaf</tissue>
    </source>
</reference>
<dbReference type="Proteomes" id="UP001227230">
    <property type="component" value="Chromosome 10"/>
</dbReference>
<dbReference type="EMBL" id="CP126657">
    <property type="protein sequence ID" value="WJZ97485.1"/>
    <property type="molecule type" value="Genomic_DNA"/>
</dbReference>
<protein>
    <submittedName>
        <fullName evidence="1">Uncharacterized protein</fullName>
    </submittedName>
</protein>
<evidence type="ECO:0000313" key="1">
    <source>
        <dbReference type="EMBL" id="WJZ97485.1"/>
    </source>
</evidence>
<gene>
    <name evidence="1" type="ORF">VitviT2T_016086</name>
</gene>
<organism evidence="1 2">
    <name type="scientific">Vitis vinifera</name>
    <name type="common">Grape</name>
    <dbReference type="NCBI Taxonomy" id="29760"/>
    <lineage>
        <taxon>Eukaryota</taxon>
        <taxon>Viridiplantae</taxon>
        <taxon>Streptophyta</taxon>
        <taxon>Embryophyta</taxon>
        <taxon>Tracheophyta</taxon>
        <taxon>Spermatophyta</taxon>
        <taxon>Magnoliopsida</taxon>
        <taxon>eudicotyledons</taxon>
        <taxon>Gunneridae</taxon>
        <taxon>Pentapetalae</taxon>
        <taxon>rosids</taxon>
        <taxon>Vitales</taxon>
        <taxon>Vitaceae</taxon>
        <taxon>Viteae</taxon>
        <taxon>Vitis</taxon>
    </lineage>
</organism>
<keyword evidence="2" id="KW-1185">Reference proteome</keyword>
<proteinExistence type="predicted"/>